<organism>
    <name type="scientific">Culex quinquefasciatus</name>
    <name type="common">Southern house mosquito</name>
    <name type="synonym">Culex pungens</name>
    <dbReference type="NCBI Taxonomy" id="7176"/>
    <lineage>
        <taxon>Eukaryota</taxon>
        <taxon>Metazoa</taxon>
        <taxon>Ecdysozoa</taxon>
        <taxon>Arthropoda</taxon>
        <taxon>Hexapoda</taxon>
        <taxon>Insecta</taxon>
        <taxon>Pterygota</taxon>
        <taxon>Neoptera</taxon>
        <taxon>Endopterygota</taxon>
        <taxon>Diptera</taxon>
        <taxon>Nematocera</taxon>
        <taxon>Culicoidea</taxon>
        <taxon>Culicidae</taxon>
        <taxon>Culicinae</taxon>
        <taxon>Culicini</taxon>
        <taxon>Culex</taxon>
        <taxon>Culex</taxon>
    </lineage>
</organism>
<dbReference type="AlphaFoldDB" id="B0WFI1"/>
<gene>
    <name evidence="2" type="primary">6037567</name>
    <name evidence="1" type="ORF">CpipJ_CPIJ006051</name>
</gene>
<dbReference type="EnsemblMetazoa" id="CPIJ006051-RA">
    <property type="protein sequence ID" value="CPIJ006051-PA"/>
    <property type="gene ID" value="CPIJ006051"/>
</dbReference>
<dbReference type="Proteomes" id="UP000002320">
    <property type="component" value="Unassembled WGS sequence"/>
</dbReference>
<reference evidence="1" key="1">
    <citation type="submission" date="2007-03" db="EMBL/GenBank/DDBJ databases">
        <title>Annotation of Culex pipiens quinquefasciatus.</title>
        <authorList>
            <consortium name="The Broad Institute Genome Sequencing Platform"/>
            <person name="Atkinson P.W."/>
            <person name="Hemingway J."/>
            <person name="Christensen B.M."/>
            <person name="Higgs S."/>
            <person name="Kodira C."/>
            <person name="Hannick L."/>
            <person name="Megy K."/>
            <person name="O'Leary S."/>
            <person name="Pearson M."/>
            <person name="Haas B.J."/>
            <person name="Mauceli E."/>
            <person name="Wortman J.R."/>
            <person name="Lee N.H."/>
            <person name="Guigo R."/>
            <person name="Stanke M."/>
            <person name="Alvarado L."/>
            <person name="Amedeo P."/>
            <person name="Antoine C.H."/>
            <person name="Arensburger P."/>
            <person name="Bidwell S.L."/>
            <person name="Crawford M."/>
            <person name="Camaro F."/>
            <person name="Devon K."/>
            <person name="Engels R."/>
            <person name="Hammond M."/>
            <person name="Howarth C."/>
            <person name="Koehrsen M."/>
            <person name="Lawson D."/>
            <person name="Montgomery P."/>
            <person name="Nene V."/>
            <person name="Nusbaum C."/>
            <person name="Puiu D."/>
            <person name="Romero-Severson J."/>
            <person name="Severson D.W."/>
            <person name="Shumway M."/>
            <person name="Sisk P."/>
            <person name="Stolte C."/>
            <person name="Zeng Q."/>
            <person name="Eisenstadt E."/>
            <person name="Fraser-Liggett C."/>
            <person name="Strausberg R."/>
            <person name="Galagan J."/>
            <person name="Birren B."/>
            <person name="Collins F.H."/>
        </authorList>
    </citation>
    <scope>NUCLEOTIDE SEQUENCE [LARGE SCALE GENOMIC DNA]</scope>
    <source>
        <strain evidence="1">JHB</strain>
    </source>
</reference>
<sequence>MKYQISIKLLPTEAVVPVYCPPCSVCCLLSFSHPLQLAHIISARRQSAKIKKRKQSREKNK</sequence>
<dbReference type="KEGG" id="cqu:CpipJ_CPIJ006051"/>
<dbReference type="VEuPathDB" id="VectorBase:CPIJ006051"/>
<keyword evidence="3" id="KW-1185">Reference proteome</keyword>
<dbReference type="HOGENOM" id="CLU_2924876_0_0_1"/>
<evidence type="ECO:0000313" key="1">
    <source>
        <dbReference type="EMBL" id="EDS26249.1"/>
    </source>
</evidence>
<accession>B0WFI1</accession>
<reference evidence="2" key="2">
    <citation type="submission" date="2020-05" db="UniProtKB">
        <authorList>
            <consortium name="EnsemblMetazoa"/>
        </authorList>
    </citation>
    <scope>IDENTIFICATION</scope>
    <source>
        <strain evidence="2">JHB</strain>
    </source>
</reference>
<proteinExistence type="predicted"/>
<protein>
    <submittedName>
        <fullName evidence="1 2">Uncharacterized protein</fullName>
    </submittedName>
</protein>
<evidence type="ECO:0000313" key="3">
    <source>
        <dbReference type="Proteomes" id="UP000002320"/>
    </source>
</evidence>
<name>B0WFI1_CULQU</name>
<dbReference type="InParanoid" id="B0WFI1"/>
<evidence type="ECO:0000313" key="2">
    <source>
        <dbReference type="EnsemblMetazoa" id="CPIJ006051-PA"/>
    </source>
</evidence>
<dbReference type="EMBL" id="DS231918">
    <property type="protein sequence ID" value="EDS26249.1"/>
    <property type="molecule type" value="Genomic_DNA"/>
</dbReference>